<evidence type="ECO:0000313" key="3">
    <source>
        <dbReference type="EMBL" id="KAF0972650.1"/>
    </source>
</evidence>
<accession>A0A6A5BF60</accession>
<dbReference type="VEuPathDB" id="AmoebaDB:NfTy_047810"/>
<dbReference type="EMBL" id="VFQX01000066">
    <property type="protein sequence ID" value="KAF0972650.1"/>
    <property type="molecule type" value="Genomic_DNA"/>
</dbReference>
<comment type="caution">
    <text evidence="3">The sequence shown here is derived from an EMBL/GenBank/DDBJ whole genome shotgun (WGS) entry which is preliminary data.</text>
</comment>
<feature type="transmembrane region" description="Helical" evidence="2">
    <location>
        <begin position="702"/>
        <end position="721"/>
    </location>
</feature>
<keyword evidence="2" id="KW-1133">Transmembrane helix</keyword>
<evidence type="ECO:0000256" key="2">
    <source>
        <dbReference type="SAM" id="Phobius"/>
    </source>
</evidence>
<keyword evidence="4" id="KW-1185">Reference proteome</keyword>
<feature type="transmembrane region" description="Helical" evidence="2">
    <location>
        <begin position="161"/>
        <end position="183"/>
    </location>
</feature>
<dbReference type="VEuPathDB" id="AmoebaDB:FDP41_008899"/>
<dbReference type="SUPFAM" id="SSF53474">
    <property type="entry name" value="alpha/beta-Hydrolases"/>
    <property type="match status" value="1"/>
</dbReference>
<feature type="transmembrane region" description="Helical" evidence="2">
    <location>
        <begin position="129"/>
        <end position="149"/>
    </location>
</feature>
<dbReference type="Gene3D" id="3.40.50.1820">
    <property type="entry name" value="alpha/beta hydrolase"/>
    <property type="match status" value="1"/>
</dbReference>
<proteinExistence type="predicted"/>
<feature type="compositionally biased region" description="Polar residues" evidence="1">
    <location>
        <begin position="242"/>
        <end position="254"/>
    </location>
</feature>
<sequence length="1016" mass="117491">MLIQQLHRSWFMLLRRLYLTYNVGLTAFLVLLEGISFGLQLFYVFHYVDTREVYSYTGRICIQFSVIGMIGVSCFVFSLIIAKCVQLVRIIWSKDQYMHITKKFRSFIHSFPCCPCGEAPRWIDISFQALLILFLELLPVFIAILTLFITPTKDFLSNFSVAFQNFITSGFLFSFIFVITWWIGSLVENWKRLIMFVVGRRDFFEKLRATEYFNTERKVRKLSISKLGANNSSYGTSQINQENIETNQEQTTGPIITRPRSSSSLSSKSDFEYISDKIMTDVSPSSRDINTLNSSAYNRKYQDEDQDEDELTHQSEKLYEIEKERNVWVILAWYCCLAGIKFPSFTAIYYTLKKCIRPNTNDHENRDKRKMSLKMSYFWALLTFGLMVLVICLLGVFHISEVFLIVTVVLVCLVVNTFSERYFFIPVHMPSKDKLIACWKFNEKKVQNKERFRIVAWLDKYITFVEEVFYHSPHVIYKASKFLLFTFTVVIALCITFKFTETYLTFFIPWSFCLLVYIFQVLRFNLHKWWDKILACFGRTSLKSEQTSEPESSAFIKDLYNEPTDEDHNVPAVISKTTNASESIHILSQKSSQVDIEEIPMATPPLQRTSISSLTFNHLSQKSSYYRNNIPPHYHCEHESTFFRFLTVLYFQLSIMVSLILLIVFTFYFIGWISGVCLIILLFLISFVLFMRVDIDAADSLFACFIVFLFILGAVFVLGGLNASASSDDLYWSRIGYHPNETVKQFDICANSWHGYSFIDFALLSALSYEIDPYFSHDLRTWFPSCQGCYVRHRENETINFFDLYVPSKNLSIISVRGTTIPRDVVQDFDVWKEAGLLQIAAVVGPFAVWPQPLLTNIVWYVSQMEKLTMVQQNPNSTLEETRYYYQILDDYVADAKKDRNIILCGHSLGGGLAKIVGSRNAVQAVTFSGPGVMLSRMKFDITQDNIDSYSVSVKPAVDLVAQIDIDGGLVQHIECPYSFVTCHSIVRTTRELIKSCGDYPLNRWIEGQVNATLPN</sequence>
<keyword evidence="2" id="KW-0812">Transmembrane</keyword>
<dbReference type="RefSeq" id="XP_044557364.1">
    <property type="nucleotide sequence ID" value="XM_044712799.1"/>
</dbReference>
<gene>
    <name evidence="3" type="ORF">FDP41_008899</name>
</gene>
<feature type="transmembrane region" description="Helical" evidence="2">
    <location>
        <begin position="376"/>
        <end position="397"/>
    </location>
</feature>
<evidence type="ECO:0000256" key="1">
    <source>
        <dbReference type="SAM" id="MobiDB-lite"/>
    </source>
</evidence>
<feature type="transmembrane region" description="Helical" evidence="2">
    <location>
        <begin position="21"/>
        <end position="45"/>
    </location>
</feature>
<reference evidence="3 4" key="1">
    <citation type="journal article" date="2019" name="Sci. Rep.">
        <title>Nanopore sequencing improves the draft genome of the human pathogenic amoeba Naegleria fowleri.</title>
        <authorList>
            <person name="Liechti N."/>
            <person name="Schurch N."/>
            <person name="Bruggmann R."/>
            <person name="Wittwer M."/>
        </authorList>
    </citation>
    <scope>NUCLEOTIDE SEQUENCE [LARGE SCALE GENOMIC DNA]</scope>
    <source>
        <strain evidence="3 4">ATCC 30894</strain>
    </source>
</reference>
<feature type="transmembrane region" description="Helical" evidence="2">
    <location>
        <begin position="65"/>
        <end position="92"/>
    </location>
</feature>
<dbReference type="Proteomes" id="UP000444721">
    <property type="component" value="Unassembled WGS sequence"/>
</dbReference>
<feature type="region of interest" description="Disordered" evidence="1">
    <location>
        <begin position="242"/>
        <end position="268"/>
    </location>
</feature>
<evidence type="ECO:0000313" key="4">
    <source>
        <dbReference type="Proteomes" id="UP000444721"/>
    </source>
</evidence>
<feature type="transmembrane region" description="Helical" evidence="2">
    <location>
        <begin position="506"/>
        <end position="524"/>
    </location>
</feature>
<dbReference type="GeneID" id="68116116"/>
<evidence type="ECO:0008006" key="5">
    <source>
        <dbReference type="Google" id="ProtNLM"/>
    </source>
</evidence>
<protein>
    <recommendedName>
        <fullName evidence="5">Fungal lipase-like domain-containing protein</fullName>
    </recommendedName>
</protein>
<feature type="transmembrane region" description="Helical" evidence="2">
    <location>
        <begin position="642"/>
        <end position="663"/>
    </location>
</feature>
<dbReference type="OrthoDB" id="58570at2759"/>
<organism evidence="3 4">
    <name type="scientific">Naegleria fowleri</name>
    <name type="common">Brain eating amoeba</name>
    <dbReference type="NCBI Taxonomy" id="5763"/>
    <lineage>
        <taxon>Eukaryota</taxon>
        <taxon>Discoba</taxon>
        <taxon>Heterolobosea</taxon>
        <taxon>Tetramitia</taxon>
        <taxon>Eutetramitia</taxon>
        <taxon>Vahlkampfiidae</taxon>
        <taxon>Naegleria</taxon>
    </lineage>
</organism>
<dbReference type="VEuPathDB" id="AmoebaDB:NF0070210"/>
<feature type="transmembrane region" description="Helical" evidence="2">
    <location>
        <begin position="669"/>
        <end position="690"/>
    </location>
</feature>
<keyword evidence="2" id="KW-0472">Membrane</keyword>
<dbReference type="AlphaFoldDB" id="A0A6A5BF60"/>
<feature type="transmembrane region" description="Helical" evidence="2">
    <location>
        <begin position="403"/>
        <end position="424"/>
    </location>
</feature>
<name>A0A6A5BF60_NAEFO</name>
<feature type="transmembrane region" description="Helical" evidence="2">
    <location>
        <begin position="482"/>
        <end position="500"/>
    </location>
</feature>
<dbReference type="InterPro" id="IPR029058">
    <property type="entry name" value="AB_hydrolase_fold"/>
</dbReference>
<dbReference type="OMA" id="YFIGWIS"/>